<accession>A0A371D235</accession>
<feature type="non-terminal residue" evidence="2">
    <location>
        <position position="312"/>
    </location>
</feature>
<evidence type="ECO:0000313" key="3">
    <source>
        <dbReference type="Proteomes" id="UP000256964"/>
    </source>
</evidence>
<dbReference type="Proteomes" id="UP000256964">
    <property type="component" value="Unassembled WGS sequence"/>
</dbReference>
<name>A0A371D235_9APHY</name>
<keyword evidence="3" id="KW-1185">Reference proteome</keyword>
<dbReference type="STRING" id="139420.A0A371D235"/>
<feature type="region of interest" description="Disordered" evidence="1">
    <location>
        <begin position="27"/>
        <end position="46"/>
    </location>
</feature>
<protein>
    <submittedName>
        <fullName evidence="2">Uncharacterized protein</fullName>
    </submittedName>
</protein>
<dbReference type="OrthoDB" id="3147752at2759"/>
<sequence>DVAAFSSALDAKDREFDRRGKKLEEVQGLLDREREGGRNARAENQQLPARLGEAEGNAKRSAATLSELQRVNAHLEKERHVIAAMLETRTSEFKDAQAFLTKADDVPDSLVLRAVDALNSKIFQTAASIAEAPQFRYGSADVDAAEHAARKLERDGWLGRHILSALRSIDHTNSSVLVQTALQSSVTMYVRWFAMSWDLGHHDPEGLLHKLYSEVRRRVLQSVTGRWRALCRESAKAIAGVGHAEHEPHAKKLARLAADVLVACRVSGPPEAAISAVRKAFASPLPEIADVHSTSSRSRARPYYPAISSRSS</sequence>
<feature type="compositionally biased region" description="Basic and acidic residues" evidence="1">
    <location>
        <begin position="27"/>
        <end position="41"/>
    </location>
</feature>
<reference evidence="2 3" key="1">
    <citation type="journal article" date="2018" name="Biotechnol. Biofuels">
        <title>Integrative visual omics of the white-rot fungus Polyporus brumalis exposes the biotechnological potential of its oxidative enzymes for delignifying raw plant biomass.</title>
        <authorList>
            <person name="Miyauchi S."/>
            <person name="Rancon A."/>
            <person name="Drula E."/>
            <person name="Hage H."/>
            <person name="Chaduli D."/>
            <person name="Favel A."/>
            <person name="Grisel S."/>
            <person name="Henrissat B."/>
            <person name="Herpoel-Gimbert I."/>
            <person name="Ruiz-Duenas F.J."/>
            <person name="Chevret D."/>
            <person name="Hainaut M."/>
            <person name="Lin J."/>
            <person name="Wang M."/>
            <person name="Pangilinan J."/>
            <person name="Lipzen A."/>
            <person name="Lesage-Meessen L."/>
            <person name="Navarro D."/>
            <person name="Riley R."/>
            <person name="Grigoriev I.V."/>
            <person name="Zhou S."/>
            <person name="Raouche S."/>
            <person name="Rosso M.N."/>
        </authorList>
    </citation>
    <scope>NUCLEOTIDE SEQUENCE [LARGE SCALE GENOMIC DNA]</scope>
    <source>
        <strain evidence="2 3">BRFM 1820</strain>
    </source>
</reference>
<dbReference type="EMBL" id="KZ857426">
    <property type="protein sequence ID" value="RDX46597.1"/>
    <property type="molecule type" value="Genomic_DNA"/>
</dbReference>
<evidence type="ECO:0000256" key="1">
    <source>
        <dbReference type="SAM" id="MobiDB-lite"/>
    </source>
</evidence>
<dbReference type="AlphaFoldDB" id="A0A371D235"/>
<proteinExistence type="predicted"/>
<gene>
    <name evidence="2" type="ORF">OH76DRAFT_1528763</name>
</gene>
<evidence type="ECO:0000313" key="2">
    <source>
        <dbReference type="EMBL" id="RDX46597.1"/>
    </source>
</evidence>
<organism evidence="2 3">
    <name type="scientific">Lentinus brumalis</name>
    <dbReference type="NCBI Taxonomy" id="2498619"/>
    <lineage>
        <taxon>Eukaryota</taxon>
        <taxon>Fungi</taxon>
        <taxon>Dikarya</taxon>
        <taxon>Basidiomycota</taxon>
        <taxon>Agaricomycotina</taxon>
        <taxon>Agaricomycetes</taxon>
        <taxon>Polyporales</taxon>
        <taxon>Polyporaceae</taxon>
        <taxon>Lentinus</taxon>
    </lineage>
</organism>